<keyword evidence="3" id="KW-1185">Reference proteome</keyword>
<organism evidence="2 3">
    <name type="scientific">Alteromonas australica</name>
    <dbReference type="NCBI Taxonomy" id="589873"/>
    <lineage>
        <taxon>Bacteria</taxon>
        <taxon>Pseudomonadati</taxon>
        <taxon>Pseudomonadota</taxon>
        <taxon>Gammaproteobacteria</taxon>
        <taxon>Alteromonadales</taxon>
        <taxon>Alteromonadaceae</taxon>
        <taxon>Alteromonas/Salinimonas group</taxon>
        <taxon>Alteromonas</taxon>
    </lineage>
</organism>
<evidence type="ECO:0000313" key="2">
    <source>
        <dbReference type="EMBL" id="AIF97819.1"/>
    </source>
</evidence>
<dbReference type="AlphaFoldDB" id="A0A075NTF1"/>
<dbReference type="GeneID" id="78253985"/>
<accession>A0A075NTF1</accession>
<reference evidence="2 3" key="1">
    <citation type="submission" date="2014-06" db="EMBL/GenBank/DDBJ databases">
        <title>Genomes of Alteromonas australica, a world apart.</title>
        <authorList>
            <person name="Gonzaga A."/>
            <person name="Lopez-Perez M."/>
            <person name="Rodriguez-Valera F."/>
        </authorList>
    </citation>
    <scope>NUCLEOTIDE SEQUENCE [LARGE SCALE GENOMIC DNA]</scope>
    <source>
        <strain evidence="2 3">H 17</strain>
    </source>
</reference>
<dbReference type="eggNOG" id="COG0226">
    <property type="taxonomic scope" value="Bacteria"/>
</dbReference>
<proteinExistence type="predicted"/>
<gene>
    <name evidence="2" type="ORF">EP13_03405</name>
</gene>
<dbReference type="RefSeq" id="WP_044056022.1">
    <property type="nucleotide sequence ID" value="NZ_CBCSKJ010000001.1"/>
</dbReference>
<feature type="chain" id="PRO_5001708650" evidence="1">
    <location>
        <begin position="18"/>
        <end position="134"/>
    </location>
</feature>
<name>A0A075NTF1_9ALTE</name>
<dbReference type="KEGG" id="aal:EP13_03405"/>
<dbReference type="Proteomes" id="UP000056090">
    <property type="component" value="Chromosome"/>
</dbReference>
<dbReference type="SUPFAM" id="SSF53850">
    <property type="entry name" value="Periplasmic binding protein-like II"/>
    <property type="match status" value="1"/>
</dbReference>
<protein>
    <submittedName>
        <fullName evidence="2">Phosphate ABC transporter substrate-binding protein</fullName>
    </submittedName>
</protein>
<evidence type="ECO:0000313" key="3">
    <source>
        <dbReference type="Proteomes" id="UP000056090"/>
    </source>
</evidence>
<dbReference type="Gene3D" id="3.40.190.10">
    <property type="entry name" value="Periplasmic binding protein-like II"/>
    <property type="match status" value="1"/>
</dbReference>
<keyword evidence="1" id="KW-0732">Signal</keyword>
<feature type="signal peptide" evidence="1">
    <location>
        <begin position="1"/>
        <end position="17"/>
    </location>
</feature>
<sequence>MKKWLLAASLCSGMAFADVAVIVNPSNGDALDKDTISRLFLNKAKAFSNGTKVAPFALAEGNATTDEFNGKVLNKTASQLTAFWSKLVFTGKGQPPKALSSDAEVISAVAGNPGGIGYVDAGSVNDSVRVVATF</sequence>
<evidence type="ECO:0000256" key="1">
    <source>
        <dbReference type="SAM" id="SignalP"/>
    </source>
</evidence>
<dbReference type="EMBL" id="CP008849">
    <property type="protein sequence ID" value="AIF97819.1"/>
    <property type="molecule type" value="Genomic_DNA"/>
</dbReference>